<evidence type="ECO:0000256" key="8">
    <source>
        <dbReference type="ARBA" id="ARBA00023277"/>
    </source>
</evidence>
<comment type="catalytic activity">
    <reaction evidence="1">
        <text>Random hydrolysis of (1-&gt;4)-beta-D-mannosidic linkages in mannans, galactomannans and glucomannans.</text>
        <dbReference type="EC" id="3.2.1.78"/>
    </reaction>
</comment>
<evidence type="ECO:0000256" key="9">
    <source>
        <dbReference type="ARBA" id="ARBA00023295"/>
    </source>
</evidence>
<sequence length="389" mass="43279">MRQTLLANFLLWTGLAAGYAVGLAESPEQRSVEEHPTGVKSRLPAPSQDGLHFVIDGRPDYFAGSNSYWIPFLKSNADVDMVMKHLKQSGLKVLRVWGFNDVNEVPTDGRVWFHHIENGQSTINVGPDGLQRLDYVVRSAAAHGVKLIVNFVNNWDDYGGIAAYNTAFGGNATTWYTDKASQTSYRDYIKAVISRYRGSPAIFAWELANEPRCRGCDTSVIYNWAKSTSEFIKSLEPTRMVCIGDEGMGLTTLSDGSYPFTYYEGVDFEKNIQIPTIDFGTLHLYPSQWSEQDPWGNLWIEAHGAACVKAGKPCLLEEYGSLAHAPSEAPWQQTALKTKGIAGDTFWQYGDQLSTGPSPDDGYTIYRGTANYTILVTDHVKAIKHARRH</sequence>
<dbReference type="GO" id="GO:0016985">
    <property type="term" value="F:mannan endo-1,4-beta-mannosidase activity"/>
    <property type="evidence" value="ECO:0007669"/>
    <property type="project" value="UniProtKB-EC"/>
</dbReference>
<keyword evidence="7 12" id="KW-0378">Hydrolase</keyword>
<dbReference type="EC" id="3.2.1.78" evidence="4"/>
<dbReference type="PANTHER" id="PTHR31451">
    <property type="match status" value="1"/>
</dbReference>
<dbReference type="Gene3D" id="3.20.20.80">
    <property type="entry name" value="Glycosidases"/>
    <property type="match status" value="1"/>
</dbReference>
<dbReference type="OrthoDB" id="406631at2759"/>
<accession>A0A8J8W3R8</accession>
<gene>
    <name evidence="12" type="ORF">PECM_007209</name>
</gene>
<comment type="subcellular location">
    <subcellularLocation>
        <location evidence="2">Secreted</location>
    </subcellularLocation>
</comment>
<dbReference type="FunFam" id="3.20.20.80:FF:000076">
    <property type="entry name" value="Mannan endo-1,4-beta-mannosidase A"/>
    <property type="match status" value="1"/>
</dbReference>
<name>A0A8J8W3R8_9EURO</name>
<dbReference type="InterPro" id="IPR045053">
    <property type="entry name" value="MAN-like"/>
</dbReference>
<evidence type="ECO:0000259" key="11">
    <source>
        <dbReference type="Pfam" id="PF26410"/>
    </source>
</evidence>
<evidence type="ECO:0000256" key="2">
    <source>
        <dbReference type="ARBA" id="ARBA00004613"/>
    </source>
</evidence>
<keyword evidence="6 10" id="KW-0732">Signal</keyword>
<comment type="caution">
    <text evidence="12">The sequence shown here is derived from an EMBL/GenBank/DDBJ whole genome shotgun (WGS) entry which is preliminary data.</text>
</comment>
<dbReference type="AlphaFoldDB" id="A0A8J8W3R8"/>
<evidence type="ECO:0000313" key="12">
    <source>
        <dbReference type="EMBL" id="KAF7715276.1"/>
    </source>
</evidence>
<evidence type="ECO:0000256" key="10">
    <source>
        <dbReference type="SAM" id="SignalP"/>
    </source>
</evidence>
<keyword evidence="5" id="KW-0964">Secreted</keyword>
<dbReference type="GO" id="GO:0005576">
    <property type="term" value="C:extracellular region"/>
    <property type="evidence" value="ECO:0007669"/>
    <property type="project" value="UniProtKB-SubCell"/>
</dbReference>
<evidence type="ECO:0000256" key="5">
    <source>
        <dbReference type="ARBA" id="ARBA00022525"/>
    </source>
</evidence>
<dbReference type="SUPFAM" id="SSF51445">
    <property type="entry name" value="(Trans)glycosidases"/>
    <property type="match status" value="1"/>
</dbReference>
<organism evidence="12 13">
    <name type="scientific">Penicillium ucsense</name>
    <dbReference type="NCBI Taxonomy" id="2839758"/>
    <lineage>
        <taxon>Eukaryota</taxon>
        <taxon>Fungi</taxon>
        <taxon>Dikarya</taxon>
        <taxon>Ascomycota</taxon>
        <taxon>Pezizomycotina</taxon>
        <taxon>Eurotiomycetes</taxon>
        <taxon>Eurotiomycetidae</taxon>
        <taxon>Eurotiales</taxon>
        <taxon>Aspergillaceae</taxon>
        <taxon>Penicillium</taxon>
    </lineage>
</organism>
<dbReference type="Proteomes" id="UP000631181">
    <property type="component" value="Unassembled WGS sequence"/>
</dbReference>
<evidence type="ECO:0000256" key="6">
    <source>
        <dbReference type="ARBA" id="ARBA00022729"/>
    </source>
</evidence>
<comment type="similarity">
    <text evidence="3">Belongs to the glycosyl hydrolase 5 (cellulase A) family.</text>
</comment>
<evidence type="ECO:0000313" key="13">
    <source>
        <dbReference type="Proteomes" id="UP000631181"/>
    </source>
</evidence>
<evidence type="ECO:0000256" key="7">
    <source>
        <dbReference type="ARBA" id="ARBA00022801"/>
    </source>
</evidence>
<keyword evidence="8" id="KW-0119">Carbohydrate metabolism</keyword>
<evidence type="ECO:0000256" key="4">
    <source>
        <dbReference type="ARBA" id="ARBA00012706"/>
    </source>
</evidence>
<feature type="signal peptide" evidence="10">
    <location>
        <begin position="1"/>
        <end position="24"/>
    </location>
</feature>
<feature type="domain" description="Glycoside hydrolase family 5" evidence="11">
    <location>
        <begin position="49"/>
        <end position="320"/>
    </location>
</feature>
<proteinExistence type="inferred from homology"/>
<reference evidence="12" key="1">
    <citation type="journal article" date="2020" name="Front. Microbiol.">
        <title>Gene regulatory networks of Penicillium echinulatum 2HH and Penicillium oxalicum 114-2 inferred by a computational biology approach.</title>
        <authorList>
            <person name="Lenz A.R."/>
            <person name="Galan-Vasquez E."/>
            <person name="Balbinot E."/>
            <person name="De Abreu F.P."/>
            <person name="De Oliveira N.S."/>
            <person name="Da Rosa L.O."/>
            <person name="De Avila E Silva S."/>
            <person name="Camassola M."/>
            <person name="Dillon A.J.P."/>
            <person name="Perez-Rueda E."/>
        </authorList>
    </citation>
    <scope>NUCLEOTIDE SEQUENCE</scope>
    <source>
        <strain evidence="12">S1M29</strain>
    </source>
</reference>
<feature type="chain" id="PRO_5035305624" description="mannan endo-1,4-beta-mannosidase" evidence="10">
    <location>
        <begin position="25"/>
        <end position="389"/>
    </location>
</feature>
<dbReference type="PANTHER" id="PTHR31451:SF39">
    <property type="entry name" value="MANNAN ENDO-1,4-BETA-MANNOSIDASE 1"/>
    <property type="match status" value="1"/>
</dbReference>
<dbReference type="EMBL" id="WIWV01000063">
    <property type="protein sequence ID" value="KAF7715276.1"/>
    <property type="molecule type" value="Genomic_DNA"/>
</dbReference>
<evidence type="ECO:0000256" key="3">
    <source>
        <dbReference type="ARBA" id="ARBA00005641"/>
    </source>
</evidence>
<evidence type="ECO:0000256" key="1">
    <source>
        <dbReference type="ARBA" id="ARBA00001678"/>
    </source>
</evidence>
<keyword evidence="9 12" id="KW-0326">Glycosidase</keyword>
<dbReference type="Pfam" id="PF26410">
    <property type="entry name" value="GH5_mannosidase"/>
    <property type="match status" value="1"/>
</dbReference>
<dbReference type="InterPro" id="IPR017853">
    <property type="entry name" value="GH"/>
</dbReference>
<keyword evidence="13" id="KW-1185">Reference proteome</keyword>
<dbReference type="GO" id="GO:0046355">
    <property type="term" value="P:mannan catabolic process"/>
    <property type="evidence" value="ECO:0007669"/>
    <property type="project" value="UniProtKB-ARBA"/>
</dbReference>
<dbReference type="InterPro" id="IPR001547">
    <property type="entry name" value="Glyco_hydro_5"/>
</dbReference>
<protein>
    <recommendedName>
        <fullName evidence="4">mannan endo-1,4-beta-mannosidase</fullName>
        <ecNumber evidence="4">3.2.1.78</ecNumber>
    </recommendedName>
</protein>